<dbReference type="GO" id="GO:0000049">
    <property type="term" value="F:tRNA binding"/>
    <property type="evidence" value="ECO:0007669"/>
    <property type="project" value="InterPro"/>
</dbReference>
<dbReference type="InterPro" id="IPR002300">
    <property type="entry name" value="aa-tRNA-synth_Ia"/>
</dbReference>
<evidence type="ECO:0000256" key="3">
    <source>
        <dbReference type="ARBA" id="ARBA00022741"/>
    </source>
</evidence>
<dbReference type="InterPro" id="IPR001412">
    <property type="entry name" value="aa-tRNA-synth_I_CS"/>
</dbReference>
<evidence type="ECO:0000313" key="13">
    <source>
        <dbReference type="Proteomes" id="UP000321408"/>
    </source>
</evidence>
<keyword evidence="5 9" id="KW-0648">Protein biosynthesis</keyword>
<dbReference type="InterPro" id="IPR002301">
    <property type="entry name" value="Ile-tRNA-ligase"/>
</dbReference>
<feature type="domain" description="Aminoacyl-tRNA synthetase class Ia" evidence="10">
    <location>
        <begin position="16"/>
        <end position="704"/>
    </location>
</feature>
<dbReference type="RefSeq" id="WP_147663333.1">
    <property type="nucleotide sequence ID" value="NZ_CP042905.2"/>
</dbReference>
<gene>
    <name evidence="12" type="primary">ileS</name>
    <name evidence="12" type="ORF">DSAG12_02286</name>
</gene>
<evidence type="ECO:0000256" key="1">
    <source>
        <dbReference type="ARBA" id="ARBA00013165"/>
    </source>
</evidence>
<comment type="similarity">
    <text evidence="9">Belongs to the class-I aminoacyl-tRNA synthetase family.</text>
</comment>
<dbReference type="SUPFAM" id="SSF52374">
    <property type="entry name" value="Nucleotidylyl transferase"/>
    <property type="match status" value="1"/>
</dbReference>
<dbReference type="PANTHER" id="PTHR42780:SF1">
    <property type="entry name" value="ISOLEUCINE--TRNA LIGASE, CYTOPLASMIC"/>
    <property type="match status" value="1"/>
</dbReference>
<keyword evidence="6 9" id="KW-0030">Aminoacyl-tRNA synthetase</keyword>
<keyword evidence="2 9" id="KW-0436">Ligase</keyword>
<sequence length="1088" mass="127691">MKTLGKFDSNEIEERIIKWWETEKTYDLIKKAEPKAKNKKFFYLDGPPYTTGDVHLGTAWNKILKDMIIKYKRMRGFRVIDTPGYDTHGLPIEVEIEKKLGIKNKKEILEYGLEKFIKECREYAISKIEPMNDQFKRLGCNFWNWDNPYITLKNTYIQGVWWTIKKVWENGYLYQGFRPMNCCPRCGTALAKHEFEYYDIEDTAIFVKFRSVEDPKTFYVIWTTTPWTLVSNTNIMANPDIEYVKMRVKDEYWIMGIASTADLLQNKLGLTLKTEDGFEYGERIQGSQLEGKKYIHPLADEIPYQAELEIEEPKVHSILMSREYVQETGGSGLVHSAPGHGPEDFEVGLANGIPIFSPVEMDGCYTKEAGKTFEGKYVHEVNREIMDMLIEKGTLIHEEKIQHEYAHCWRCKTKLVYRATKQWFFKTSALRNEMLKANEEILWIPKRAGSTNFKSWLNSLQDWCISRQRLWGIPLSIWVCDSEECGEIDVIGSMEELKEKAGDCPDDLHIPIINEVTWKCPKCDKGTMKRVPDLADVWLDSGSVMWASQQFVDGHEHYDTWEPVDFILEGKDQIRGWFNSLLSSAMLSSKRKNYNACFMHGWVHSHGMKMSKSIGNAVLPQDVLEGKVEILTEKQKEEMRKVATLASISKFDKTKKIDPKKKVRKAAKKKYIKDDRRWSNIKGIETFRFYCVGNVPPGRDFNFDYKEYTDTFKVLNTFWNTFLFAQEKMNLNKFDAKKHKFVYEELSPVDKWILSKTYSLIKELTDLYDVFELPSIPIRLQDYILNDLSRWYITIIRDRVDVNAEDEEKYTTLAVLWHILYKLCLLMAPLNPMISEEIYQKLFKDEMITKSKASVHLEKWPKVVKKYIDEAIESQMLDARQIIDEVRSLKSEHKIKLRWPTKSLSLLPKEKKELLFKDLIQEMCNVKEIYIVDEKPRKGKIIETELPEYNIYLDIKDSKKLQQERILRDLLRTIQFLRKQHKLQTGEEINLQLASEHPFLLGTLKDTKAKIVEKVTAYPLEIVDQQIEKEDEWIFHEFHVCTNGKCFAMIREKAVQKIFDGQEGKCSYCEKKLSQGTIGTIQIKFKRI</sequence>
<evidence type="ECO:0000259" key="10">
    <source>
        <dbReference type="Pfam" id="PF00133"/>
    </source>
</evidence>
<dbReference type="PROSITE" id="PS00178">
    <property type="entry name" value="AA_TRNA_LIGASE_I"/>
    <property type="match status" value="1"/>
</dbReference>
<keyword evidence="13" id="KW-1185">Reference proteome</keyword>
<dbReference type="SUPFAM" id="SSF50677">
    <property type="entry name" value="ValRS/IleRS/LeuRS editing domain"/>
    <property type="match status" value="1"/>
</dbReference>
<organism evidence="12 13">
    <name type="scientific">Promethearchaeum syntrophicum</name>
    <dbReference type="NCBI Taxonomy" id="2594042"/>
    <lineage>
        <taxon>Archaea</taxon>
        <taxon>Promethearchaeati</taxon>
        <taxon>Promethearchaeota</taxon>
        <taxon>Promethearchaeia</taxon>
        <taxon>Promethearchaeales</taxon>
        <taxon>Promethearchaeaceae</taxon>
        <taxon>Promethearchaeum</taxon>
    </lineage>
</organism>
<dbReference type="EMBL" id="CP042905">
    <property type="protein sequence ID" value="QEE16456.1"/>
    <property type="molecule type" value="Genomic_DNA"/>
</dbReference>
<dbReference type="GeneID" id="41330273"/>
<proteinExistence type="inferred from homology"/>
<dbReference type="SUPFAM" id="SSF47323">
    <property type="entry name" value="Anticodon-binding domain of a subclass of class I aminoacyl-tRNA synthetases"/>
    <property type="match status" value="1"/>
</dbReference>
<dbReference type="InterPro" id="IPR009080">
    <property type="entry name" value="tRNAsynth_Ia_anticodon-bd"/>
</dbReference>
<evidence type="ECO:0000256" key="8">
    <source>
        <dbReference type="NCBIfam" id="TIGR00392"/>
    </source>
</evidence>
<dbReference type="InterPro" id="IPR009008">
    <property type="entry name" value="Val/Leu/Ile-tRNA-synth_edit"/>
</dbReference>
<dbReference type="CDD" id="cd07961">
    <property type="entry name" value="Anticodon_Ia_Ile_ABEc"/>
    <property type="match status" value="1"/>
</dbReference>
<name>A0A5B9DCM5_9ARCH</name>
<keyword evidence="3 9" id="KW-0547">Nucleotide-binding</keyword>
<dbReference type="InterPro" id="IPR013155">
    <property type="entry name" value="M/V/L/I-tRNA-synth_anticd-bd"/>
</dbReference>
<dbReference type="GO" id="GO:0004822">
    <property type="term" value="F:isoleucine-tRNA ligase activity"/>
    <property type="evidence" value="ECO:0007669"/>
    <property type="project" value="UniProtKB-UniRule"/>
</dbReference>
<evidence type="ECO:0000256" key="5">
    <source>
        <dbReference type="ARBA" id="ARBA00022917"/>
    </source>
</evidence>
<evidence type="ECO:0000256" key="9">
    <source>
        <dbReference type="RuleBase" id="RU363035"/>
    </source>
</evidence>
<dbReference type="KEGG" id="psyt:DSAG12_02286"/>
<comment type="catalytic activity">
    <reaction evidence="7">
        <text>tRNA(Ile) + L-isoleucine + ATP = L-isoleucyl-tRNA(Ile) + AMP + diphosphate</text>
        <dbReference type="Rhea" id="RHEA:11060"/>
        <dbReference type="Rhea" id="RHEA-COMP:9666"/>
        <dbReference type="Rhea" id="RHEA-COMP:9695"/>
        <dbReference type="ChEBI" id="CHEBI:30616"/>
        <dbReference type="ChEBI" id="CHEBI:33019"/>
        <dbReference type="ChEBI" id="CHEBI:58045"/>
        <dbReference type="ChEBI" id="CHEBI:78442"/>
        <dbReference type="ChEBI" id="CHEBI:78528"/>
        <dbReference type="ChEBI" id="CHEBI:456215"/>
        <dbReference type="EC" id="6.1.1.5"/>
    </reaction>
</comment>
<evidence type="ECO:0000256" key="6">
    <source>
        <dbReference type="ARBA" id="ARBA00023146"/>
    </source>
</evidence>
<protein>
    <recommendedName>
        <fullName evidence="1 8">Isoleucine--tRNA ligase</fullName>
        <ecNumber evidence="1 8">6.1.1.5</ecNumber>
    </recommendedName>
</protein>
<dbReference type="Pfam" id="PF08264">
    <property type="entry name" value="Anticodon_1"/>
    <property type="match status" value="1"/>
</dbReference>
<reference evidence="12 13" key="1">
    <citation type="journal article" date="2020" name="Nature">
        <title>Isolation of an archaeon at the prokaryote-eukaryote interface.</title>
        <authorList>
            <person name="Imachi H."/>
            <person name="Nobu M.K."/>
            <person name="Nakahara N."/>
            <person name="Morono Y."/>
            <person name="Ogawara M."/>
            <person name="Takaki Y."/>
            <person name="Takano Y."/>
            <person name="Uematsu K."/>
            <person name="Ikuta T."/>
            <person name="Ito M."/>
            <person name="Matsui Y."/>
            <person name="Miyazaki M."/>
            <person name="Murata K."/>
            <person name="Saito Y."/>
            <person name="Sakai S."/>
            <person name="Song C."/>
            <person name="Tasumi E."/>
            <person name="Yamanaka Y."/>
            <person name="Yamaguchi T."/>
            <person name="Kamagata Y."/>
            <person name="Tamaki H."/>
            <person name="Takai K."/>
        </authorList>
    </citation>
    <scope>NUCLEOTIDE SEQUENCE [LARGE SCALE GENOMIC DNA]</scope>
    <source>
        <strain evidence="12 13">MK-D1</strain>
    </source>
</reference>
<dbReference type="InterPro" id="IPR033709">
    <property type="entry name" value="Anticodon_Ile_ABEc"/>
</dbReference>
<keyword evidence="4 9" id="KW-0067">ATP-binding</keyword>
<dbReference type="GO" id="GO:0006428">
    <property type="term" value="P:isoleucyl-tRNA aminoacylation"/>
    <property type="evidence" value="ECO:0007669"/>
    <property type="project" value="UniProtKB-UniRule"/>
</dbReference>
<dbReference type="InterPro" id="IPR023586">
    <property type="entry name" value="Ile-tRNA-ligase_type2"/>
</dbReference>
<dbReference type="GO" id="GO:0005737">
    <property type="term" value="C:cytoplasm"/>
    <property type="evidence" value="ECO:0007669"/>
    <property type="project" value="UniProtKB-UniRule"/>
</dbReference>
<dbReference type="PRINTS" id="PR00984">
    <property type="entry name" value="TRNASYNTHILE"/>
</dbReference>
<evidence type="ECO:0000259" key="11">
    <source>
        <dbReference type="Pfam" id="PF08264"/>
    </source>
</evidence>
<evidence type="ECO:0000256" key="4">
    <source>
        <dbReference type="ARBA" id="ARBA00022840"/>
    </source>
</evidence>
<accession>A0A5B9DCM5</accession>
<evidence type="ECO:0000256" key="2">
    <source>
        <dbReference type="ARBA" id="ARBA00022598"/>
    </source>
</evidence>
<dbReference type="InterPro" id="IPR014729">
    <property type="entry name" value="Rossmann-like_a/b/a_fold"/>
</dbReference>
<dbReference type="NCBIfam" id="TIGR00392">
    <property type="entry name" value="ileS"/>
    <property type="match status" value="1"/>
</dbReference>
<dbReference type="OrthoDB" id="30823at2157"/>
<reference evidence="12 13" key="2">
    <citation type="journal article" date="2024" name="Int. J. Syst. Evol. Microbiol.">
        <title>Promethearchaeum syntrophicum gen. nov., sp. nov., an anaerobic, obligately syntrophic archaeon, the first isolate of the lineage 'Asgard' archaea, and proposal of the new archaeal phylum Promethearchaeota phyl. nov. and kingdom Promethearchaeati regn. nov.</title>
        <authorList>
            <person name="Imachi H."/>
            <person name="Nobu M.K."/>
            <person name="Kato S."/>
            <person name="Takaki Y."/>
            <person name="Miyazaki M."/>
            <person name="Miyata M."/>
            <person name="Ogawara M."/>
            <person name="Saito Y."/>
            <person name="Sakai S."/>
            <person name="Tahara Y.O."/>
            <person name="Takano Y."/>
            <person name="Tasumi E."/>
            <person name="Uematsu K."/>
            <person name="Yoshimura T."/>
            <person name="Itoh T."/>
            <person name="Ohkuma M."/>
            <person name="Takai K."/>
        </authorList>
    </citation>
    <scope>NUCLEOTIDE SEQUENCE [LARGE SCALE GENOMIC DNA]</scope>
    <source>
        <strain evidence="12 13">MK-D1</strain>
    </source>
</reference>
<dbReference type="AlphaFoldDB" id="A0A5B9DCM5"/>
<dbReference type="PANTHER" id="PTHR42780">
    <property type="entry name" value="SOLEUCYL-TRNA SYNTHETASE"/>
    <property type="match status" value="1"/>
</dbReference>
<dbReference type="GO" id="GO:0005524">
    <property type="term" value="F:ATP binding"/>
    <property type="evidence" value="ECO:0007669"/>
    <property type="project" value="UniProtKB-KW"/>
</dbReference>
<dbReference type="EC" id="6.1.1.5" evidence="1 8"/>
<dbReference type="Gene3D" id="3.40.50.620">
    <property type="entry name" value="HUPs"/>
    <property type="match status" value="2"/>
</dbReference>
<dbReference type="Gene3D" id="1.10.730.10">
    <property type="entry name" value="Isoleucyl-tRNA Synthetase, Domain 1"/>
    <property type="match status" value="1"/>
</dbReference>
<feature type="domain" description="Methionyl/Valyl/Leucyl/Isoleucyl-tRNA synthetase anticodon-binding" evidence="11">
    <location>
        <begin position="750"/>
        <end position="902"/>
    </location>
</feature>
<evidence type="ECO:0000313" key="12">
    <source>
        <dbReference type="EMBL" id="QEE16456.1"/>
    </source>
</evidence>
<dbReference type="Pfam" id="PF00133">
    <property type="entry name" value="tRNA-synt_1"/>
    <property type="match status" value="1"/>
</dbReference>
<dbReference type="Proteomes" id="UP000321408">
    <property type="component" value="Chromosome"/>
</dbReference>
<evidence type="ECO:0000256" key="7">
    <source>
        <dbReference type="ARBA" id="ARBA00048359"/>
    </source>
</evidence>
<dbReference type="GO" id="GO:0002161">
    <property type="term" value="F:aminoacyl-tRNA deacylase activity"/>
    <property type="evidence" value="ECO:0007669"/>
    <property type="project" value="InterPro"/>
</dbReference>